<sequence length="121" mass="12663">MKKNLIMPYALIALLGIVTMVVMGGVGLAQMDQAEGEGGGEETLDPAELVEQNNCTSCHGADLSGSGNAPDLTTVGDRYSQEELVDIISNGVEGSNLMTGDYATADEAEVIAEWLLNGQEE</sequence>
<gene>
    <name evidence="7" type="ORF">SAMN05216362_1049</name>
</gene>
<dbReference type="AlphaFoldDB" id="A0A1H9BK75"/>
<dbReference type="InterPro" id="IPR012218">
    <property type="entry name" value="Cyt_c_BACSU-c550-type"/>
</dbReference>
<dbReference type="SUPFAM" id="SSF46626">
    <property type="entry name" value="Cytochrome c"/>
    <property type="match status" value="1"/>
</dbReference>
<dbReference type="Proteomes" id="UP000199427">
    <property type="component" value="Unassembled WGS sequence"/>
</dbReference>
<feature type="binding site" description="axial binding residue" evidence="5">
    <location>
        <position position="98"/>
    </location>
    <ligand>
        <name>heme c</name>
        <dbReference type="ChEBI" id="CHEBI:61717"/>
    </ligand>
    <ligandPart>
        <name>Fe</name>
        <dbReference type="ChEBI" id="CHEBI:18248"/>
    </ligandPart>
</feature>
<keyword evidence="1 4" id="KW-0349">Heme</keyword>
<reference evidence="7 8" key="1">
    <citation type="submission" date="2016-10" db="EMBL/GenBank/DDBJ databases">
        <authorList>
            <person name="de Groot N.N."/>
        </authorList>
    </citation>
    <scope>NUCLEOTIDE SEQUENCE [LARGE SCALE GENOMIC DNA]</scope>
    <source>
        <strain evidence="7 8">DSM 21633</strain>
    </source>
</reference>
<keyword evidence="8" id="KW-1185">Reference proteome</keyword>
<dbReference type="Gene3D" id="1.10.760.10">
    <property type="entry name" value="Cytochrome c-like domain"/>
    <property type="match status" value="1"/>
</dbReference>
<evidence type="ECO:0000313" key="8">
    <source>
        <dbReference type="Proteomes" id="UP000199427"/>
    </source>
</evidence>
<proteinExistence type="predicted"/>
<evidence type="ECO:0000256" key="3">
    <source>
        <dbReference type="ARBA" id="ARBA00023004"/>
    </source>
</evidence>
<dbReference type="InterPro" id="IPR036909">
    <property type="entry name" value="Cyt_c-like_dom_sf"/>
</dbReference>
<evidence type="ECO:0000256" key="5">
    <source>
        <dbReference type="PIRSR" id="PIRSR000025-2"/>
    </source>
</evidence>
<dbReference type="GO" id="GO:0009055">
    <property type="term" value="F:electron transfer activity"/>
    <property type="evidence" value="ECO:0007669"/>
    <property type="project" value="InterPro"/>
</dbReference>
<dbReference type="OrthoDB" id="7933886at2"/>
<dbReference type="GO" id="GO:0016020">
    <property type="term" value="C:membrane"/>
    <property type="evidence" value="ECO:0007669"/>
    <property type="project" value="InterPro"/>
</dbReference>
<dbReference type="RefSeq" id="WP_091772601.1">
    <property type="nucleotide sequence ID" value="NZ_CAESCL010000065.1"/>
</dbReference>
<evidence type="ECO:0000256" key="2">
    <source>
        <dbReference type="ARBA" id="ARBA00022723"/>
    </source>
</evidence>
<dbReference type="STRING" id="571933.SAMN05216362_1049"/>
<evidence type="ECO:0000259" key="6">
    <source>
        <dbReference type="PROSITE" id="PS51007"/>
    </source>
</evidence>
<feature type="binding site" description="axial binding residue" evidence="5">
    <location>
        <position position="59"/>
    </location>
    <ligand>
        <name>heme c</name>
        <dbReference type="ChEBI" id="CHEBI:61717"/>
    </ligand>
    <ligandPart>
        <name>Fe</name>
        <dbReference type="ChEBI" id="CHEBI:18248"/>
    </ligandPart>
</feature>
<dbReference type="EMBL" id="FOES01000004">
    <property type="protein sequence ID" value="SEP89325.1"/>
    <property type="molecule type" value="Genomic_DNA"/>
</dbReference>
<protein>
    <submittedName>
        <fullName evidence="7">Cytochrome c550</fullName>
    </submittedName>
</protein>
<dbReference type="Pfam" id="PF13442">
    <property type="entry name" value="Cytochrome_CBB3"/>
    <property type="match status" value="1"/>
</dbReference>
<feature type="binding site" description="covalent" evidence="4">
    <location>
        <position position="55"/>
    </location>
    <ligand>
        <name>heme c</name>
        <dbReference type="ChEBI" id="CHEBI:61717"/>
    </ligand>
</feature>
<name>A0A1H9BK75_9BACI</name>
<feature type="domain" description="Cytochrome c" evidence="6">
    <location>
        <begin position="35"/>
        <end position="119"/>
    </location>
</feature>
<dbReference type="GO" id="GO:0020037">
    <property type="term" value="F:heme binding"/>
    <property type="evidence" value="ECO:0007669"/>
    <property type="project" value="InterPro"/>
</dbReference>
<comment type="PTM">
    <text evidence="4">Binds 1 heme c group covalently per subunit.</text>
</comment>
<evidence type="ECO:0000256" key="1">
    <source>
        <dbReference type="ARBA" id="ARBA00022617"/>
    </source>
</evidence>
<evidence type="ECO:0000313" key="7">
    <source>
        <dbReference type="EMBL" id="SEP89325.1"/>
    </source>
</evidence>
<feature type="binding site" description="covalent" evidence="4">
    <location>
        <position position="58"/>
    </location>
    <ligand>
        <name>heme c</name>
        <dbReference type="ChEBI" id="CHEBI:61717"/>
    </ligand>
</feature>
<dbReference type="InterPro" id="IPR009056">
    <property type="entry name" value="Cyt_c-like_dom"/>
</dbReference>
<evidence type="ECO:0000256" key="4">
    <source>
        <dbReference type="PIRSR" id="PIRSR000025-1"/>
    </source>
</evidence>
<dbReference type="PROSITE" id="PS51007">
    <property type="entry name" value="CYTC"/>
    <property type="match status" value="1"/>
</dbReference>
<accession>A0A1H9BK75</accession>
<organism evidence="7 8">
    <name type="scientific">Piscibacillus halophilus</name>
    <dbReference type="NCBI Taxonomy" id="571933"/>
    <lineage>
        <taxon>Bacteria</taxon>
        <taxon>Bacillati</taxon>
        <taxon>Bacillota</taxon>
        <taxon>Bacilli</taxon>
        <taxon>Bacillales</taxon>
        <taxon>Bacillaceae</taxon>
        <taxon>Piscibacillus</taxon>
    </lineage>
</organism>
<keyword evidence="2 5" id="KW-0479">Metal-binding</keyword>
<dbReference type="GO" id="GO:0005506">
    <property type="term" value="F:iron ion binding"/>
    <property type="evidence" value="ECO:0007669"/>
    <property type="project" value="InterPro"/>
</dbReference>
<dbReference type="PIRSF" id="PIRSF000025">
    <property type="entry name" value="Cytc_Bsub_c550"/>
    <property type="match status" value="1"/>
</dbReference>
<keyword evidence="3 5" id="KW-0408">Iron</keyword>